<evidence type="ECO:0000313" key="2">
    <source>
        <dbReference type="Proteomes" id="UP001493487"/>
    </source>
</evidence>
<evidence type="ECO:0008006" key="3">
    <source>
        <dbReference type="Google" id="ProtNLM"/>
    </source>
</evidence>
<reference evidence="1 2" key="1">
    <citation type="journal article" date="2023" name="Genome Announc.">
        <title>Pan-Genome Analyses of the Genus Cohnella and Proposal of the Novel Species Cohnella silvisoli sp. nov., Isolated from Forest Soil.</title>
        <authorList>
            <person name="Wang C."/>
            <person name="Mao L."/>
            <person name="Bao G."/>
            <person name="Zhu H."/>
        </authorList>
    </citation>
    <scope>NUCLEOTIDE SEQUENCE [LARGE SCALE GENOMIC DNA]</scope>
    <source>
        <strain evidence="1 2">NL03-T5-1</strain>
    </source>
</reference>
<name>A0ABV1L0C1_9BACL</name>
<evidence type="ECO:0000313" key="1">
    <source>
        <dbReference type="EMBL" id="MEQ4485671.1"/>
    </source>
</evidence>
<dbReference type="RefSeq" id="WP_232187942.1">
    <property type="nucleotide sequence ID" value="NZ_JAIOAP010000015.1"/>
</dbReference>
<protein>
    <recommendedName>
        <fullName evidence="3">Peptidylprolyl isomerase</fullName>
    </recommendedName>
</protein>
<dbReference type="Proteomes" id="UP001493487">
    <property type="component" value="Unassembled WGS sequence"/>
</dbReference>
<dbReference type="EMBL" id="JASKHM010000016">
    <property type="protein sequence ID" value="MEQ4485671.1"/>
    <property type="molecule type" value="Genomic_DNA"/>
</dbReference>
<accession>A0ABV1L0C1</accession>
<comment type="caution">
    <text evidence="1">The sequence shown here is derived from an EMBL/GenBank/DDBJ whole genome shotgun (WGS) entry which is preliminary data.</text>
</comment>
<gene>
    <name evidence="1" type="ORF">QJS35_25105</name>
</gene>
<keyword evidence="2" id="KW-1185">Reference proteome</keyword>
<organism evidence="1 2">
    <name type="scientific">Cohnella silvisoli</name>
    <dbReference type="NCBI Taxonomy" id="2873699"/>
    <lineage>
        <taxon>Bacteria</taxon>
        <taxon>Bacillati</taxon>
        <taxon>Bacillota</taxon>
        <taxon>Bacilli</taxon>
        <taxon>Bacillales</taxon>
        <taxon>Paenibacillaceae</taxon>
        <taxon>Cohnella</taxon>
    </lineage>
</organism>
<proteinExistence type="predicted"/>
<sequence>MSKKTGIIILALLFCCGVAVLSRGLAVPSSSKGDEIVLYIDDIPVTVDQWRQAAGCKVNEVKLYFQNQGNINVNDPDFWENSYGGEQPFQRLHNEALTVLLNRTILLKLAQQKGLIQDIRYEAIRRKWESENNSRSAAVANKKVLYGPVQLDLDAYYRVLIGELTNKLLLLMSKDELHLTNEKLRELYEQRKTNEFDIMHMKTGQLIISKSVPDAEEKLVKVIRLGKQGDTLQEAARTIGMAKAYKLEDYDEKNMSSRDTHQASVFNQLKSLSRGQFSEQIDLGDSIMIAECLQKDEDYKSLDEVKGYLTSMYLQEQFRSYINDRIQHASAINKISEDALNRMLNGFLRE</sequence>